<evidence type="ECO:0000313" key="2">
    <source>
        <dbReference type="EMBL" id="QHS83155.1"/>
    </source>
</evidence>
<evidence type="ECO:0000256" key="1">
    <source>
        <dbReference type="SAM" id="Phobius"/>
    </source>
</evidence>
<dbReference type="EMBL" id="MN738749">
    <property type="protein sequence ID" value="QHS83155.1"/>
    <property type="molecule type" value="Genomic_DNA"/>
</dbReference>
<feature type="transmembrane region" description="Helical" evidence="1">
    <location>
        <begin position="62"/>
        <end position="87"/>
    </location>
</feature>
<keyword evidence="1" id="KW-0472">Membrane</keyword>
<evidence type="ECO:0008006" key="3">
    <source>
        <dbReference type="Google" id="ProtNLM"/>
    </source>
</evidence>
<dbReference type="PANTHER" id="PTHR42535">
    <property type="entry name" value="OOKINETE PROTEIN, PUTATIVE-RELATED"/>
    <property type="match status" value="1"/>
</dbReference>
<sequence length="317" mass="35638">MDRFRDTEVNLPTREDVGNAMDSLGNTVNETREQLSNQLDEFSKQAAVGAGATMGFLDSNNIFARFAFIILVLILFLVILNVGILLLNRFLGPQDNPYLIRGMVDGTSQQVIPQDTNSSNAVPIYRSNNQKEGAEFTWSFWLYISDLGNDTTGEKFQHIFSKGDGYFDETTNIASVNNSPGVYLEPGVNNLHILMDTVDYTDTNNTIVIENVPLNKWFHVAIRLENKVVDAYVNGVISNRIVLNNVVKQNYHDVHISKNGGFNGKLSNLRYYREALTVFEINSIVKNGPNLSVVDVNLNATTNYYSYLSNSWYASKY</sequence>
<dbReference type="Pfam" id="PF13385">
    <property type="entry name" value="Laminin_G_3"/>
    <property type="match status" value="1"/>
</dbReference>
<dbReference type="AlphaFoldDB" id="A0A6C0AV93"/>
<protein>
    <recommendedName>
        <fullName evidence="3">LamG-like jellyroll fold domain-containing protein</fullName>
    </recommendedName>
</protein>
<dbReference type="SUPFAM" id="SSF49899">
    <property type="entry name" value="Concanavalin A-like lectins/glucanases"/>
    <property type="match status" value="1"/>
</dbReference>
<reference evidence="2" key="1">
    <citation type="journal article" date="2020" name="Nature">
        <title>Giant virus diversity and host interactions through global metagenomics.</title>
        <authorList>
            <person name="Schulz F."/>
            <person name="Roux S."/>
            <person name="Paez-Espino D."/>
            <person name="Jungbluth S."/>
            <person name="Walsh D.A."/>
            <person name="Denef V.J."/>
            <person name="McMahon K.D."/>
            <person name="Konstantinidis K.T."/>
            <person name="Eloe-Fadrosh E.A."/>
            <person name="Kyrpides N.C."/>
            <person name="Woyke T."/>
        </authorList>
    </citation>
    <scope>NUCLEOTIDE SEQUENCE</scope>
    <source>
        <strain evidence="2">GVMAG-S-ERX555943-30</strain>
    </source>
</reference>
<proteinExistence type="predicted"/>
<accession>A0A6C0AV93</accession>
<dbReference type="Gene3D" id="2.60.120.200">
    <property type="match status" value="1"/>
</dbReference>
<keyword evidence="1" id="KW-0812">Transmembrane</keyword>
<name>A0A6C0AV93_9ZZZZ</name>
<dbReference type="PANTHER" id="PTHR42535:SF2">
    <property type="entry name" value="CHROMOSOME UNDETERMINED SCAFFOLD_146, WHOLE GENOME SHOTGUN SEQUENCE"/>
    <property type="match status" value="1"/>
</dbReference>
<dbReference type="InterPro" id="IPR013320">
    <property type="entry name" value="ConA-like_dom_sf"/>
</dbReference>
<keyword evidence="1" id="KW-1133">Transmembrane helix</keyword>
<organism evidence="2">
    <name type="scientific">viral metagenome</name>
    <dbReference type="NCBI Taxonomy" id="1070528"/>
    <lineage>
        <taxon>unclassified sequences</taxon>
        <taxon>metagenomes</taxon>
        <taxon>organismal metagenomes</taxon>
    </lineage>
</organism>